<evidence type="ECO:0000256" key="1">
    <source>
        <dbReference type="SAM" id="MobiDB-lite"/>
    </source>
</evidence>
<dbReference type="PROSITE" id="PS51257">
    <property type="entry name" value="PROKAR_LIPOPROTEIN"/>
    <property type="match status" value="1"/>
</dbReference>
<reference evidence="2 3" key="1">
    <citation type="submission" date="2019-12" db="EMBL/GenBank/DDBJ databases">
        <title>Whole genome shotgun sequence of Streptomyces caniferus NBRC 15389.</title>
        <authorList>
            <person name="Ichikawa N."/>
            <person name="Kimura A."/>
            <person name="Kitahashi Y."/>
            <person name="Komaki H."/>
            <person name="Tamura T."/>
        </authorList>
    </citation>
    <scope>NUCLEOTIDE SEQUENCE [LARGE SCALE GENOMIC DNA]</scope>
    <source>
        <strain evidence="2 3">NBRC 15389</strain>
    </source>
</reference>
<evidence type="ECO:0008006" key="4">
    <source>
        <dbReference type="Google" id="ProtNLM"/>
    </source>
</evidence>
<comment type="caution">
    <text evidence="2">The sequence shown here is derived from an EMBL/GenBank/DDBJ whole genome shotgun (WGS) entry which is preliminary data.</text>
</comment>
<gene>
    <name evidence="2" type="ORF">Scani_33790</name>
</gene>
<name>A0A640S9K0_9ACTN</name>
<dbReference type="OrthoDB" id="4565493at2"/>
<evidence type="ECO:0000313" key="3">
    <source>
        <dbReference type="Proteomes" id="UP000435837"/>
    </source>
</evidence>
<proteinExistence type="predicted"/>
<organism evidence="2 3">
    <name type="scientific">Streptomyces caniferus</name>
    <dbReference type="NCBI Taxonomy" id="285557"/>
    <lineage>
        <taxon>Bacteria</taxon>
        <taxon>Bacillati</taxon>
        <taxon>Actinomycetota</taxon>
        <taxon>Actinomycetes</taxon>
        <taxon>Kitasatosporales</taxon>
        <taxon>Streptomycetaceae</taxon>
        <taxon>Streptomyces</taxon>
    </lineage>
</organism>
<accession>A0A640S9K0</accession>
<dbReference type="RefSeq" id="WP_159476157.1">
    <property type="nucleotide sequence ID" value="NZ_BAAATH010000025.1"/>
</dbReference>
<evidence type="ECO:0000313" key="2">
    <source>
        <dbReference type="EMBL" id="GFE07111.1"/>
    </source>
</evidence>
<dbReference type="AlphaFoldDB" id="A0A640S9K0"/>
<feature type="region of interest" description="Disordered" evidence="1">
    <location>
        <begin position="137"/>
        <end position="159"/>
    </location>
</feature>
<dbReference type="EMBL" id="BLIN01000004">
    <property type="protein sequence ID" value="GFE07111.1"/>
    <property type="molecule type" value="Genomic_DNA"/>
</dbReference>
<protein>
    <recommendedName>
        <fullName evidence="4">Lipoprotein</fullName>
    </recommendedName>
</protein>
<dbReference type="Proteomes" id="UP000435837">
    <property type="component" value="Unassembled WGS sequence"/>
</dbReference>
<sequence length="159" mass="16970">MKIFQRSPWRAQTLVGTLTAAAVLTGCSAQSPPGHDERLSKAAGLARITLVCAKDLWEETKPKAGLNSVKATVSNISSGPRANRGLVRVTMTGTNLVAYLKELDDNGHPAVANGEQENTAASRRVYDALAPKIDKIKAARSESDPEPSVIIDDTIPDKH</sequence>